<name>A0A0P7AW82_9HYPO</name>
<reference evidence="2 3" key="1">
    <citation type="submission" date="2015-09" db="EMBL/GenBank/DDBJ databases">
        <title>Draft genome of a European isolate of the apple canker pathogen Neonectria ditissima.</title>
        <authorList>
            <person name="Gomez-Cortecero A."/>
            <person name="Harrison R.J."/>
            <person name="Armitage A.D."/>
        </authorList>
    </citation>
    <scope>NUCLEOTIDE SEQUENCE [LARGE SCALE GENOMIC DNA]</scope>
    <source>
        <strain evidence="2 3">R09/05</strain>
    </source>
</reference>
<protein>
    <recommendedName>
        <fullName evidence="1">Amine oxidase domain-containing protein</fullName>
    </recommendedName>
</protein>
<feature type="domain" description="Amine oxidase" evidence="1">
    <location>
        <begin position="1"/>
        <end position="120"/>
    </location>
</feature>
<proteinExistence type="predicted"/>
<evidence type="ECO:0000313" key="2">
    <source>
        <dbReference type="EMBL" id="KPM42213.1"/>
    </source>
</evidence>
<evidence type="ECO:0000259" key="1">
    <source>
        <dbReference type="Pfam" id="PF01593"/>
    </source>
</evidence>
<gene>
    <name evidence="2" type="ORF">AK830_g4346</name>
</gene>
<dbReference type="STRING" id="78410.A0A0P7AW82"/>
<dbReference type="Pfam" id="PF01593">
    <property type="entry name" value="Amino_oxidase"/>
    <property type="match status" value="1"/>
</dbReference>
<evidence type="ECO:0000313" key="3">
    <source>
        <dbReference type="Proteomes" id="UP000050424"/>
    </source>
</evidence>
<organism evidence="2 3">
    <name type="scientific">Neonectria ditissima</name>
    <dbReference type="NCBI Taxonomy" id="78410"/>
    <lineage>
        <taxon>Eukaryota</taxon>
        <taxon>Fungi</taxon>
        <taxon>Dikarya</taxon>
        <taxon>Ascomycota</taxon>
        <taxon>Pezizomycotina</taxon>
        <taxon>Sordariomycetes</taxon>
        <taxon>Hypocreomycetidae</taxon>
        <taxon>Hypocreales</taxon>
        <taxon>Nectriaceae</taxon>
        <taxon>Neonectria</taxon>
    </lineage>
</organism>
<dbReference type="EMBL" id="LKCW01000052">
    <property type="protein sequence ID" value="KPM42213.1"/>
    <property type="molecule type" value="Genomic_DNA"/>
</dbReference>
<dbReference type="InterPro" id="IPR002937">
    <property type="entry name" value="Amino_oxidase"/>
</dbReference>
<dbReference type="Gene3D" id="3.90.660.10">
    <property type="match status" value="1"/>
</dbReference>
<comment type="caution">
    <text evidence="2">The sequence shown here is derived from an EMBL/GenBank/DDBJ whole genome shotgun (WGS) entry which is preliminary data.</text>
</comment>
<sequence length="120" mass="13396">MPLNVLQALEFDPKLPLEKAEAARKGQVNFAAKVHIEVEGDYSRTWTAAAWPESRIFTCHGDGLTPAGNTHAVFFGINKPFARPDDNAEDFVSEAKRLQDMNVAKVIWHNWSDDPFSRGA</sequence>
<keyword evidence="3" id="KW-1185">Reference proteome</keyword>
<accession>A0A0P7AW82</accession>
<dbReference type="Proteomes" id="UP000050424">
    <property type="component" value="Unassembled WGS sequence"/>
</dbReference>
<dbReference type="AlphaFoldDB" id="A0A0P7AW82"/>
<dbReference type="GO" id="GO:0016491">
    <property type="term" value="F:oxidoreductase activity"/>
    <property type="evidence" value="ECO:0007669"/>
    <property type="project" value="InterPro"/>
</dbReference>